<dbReference type="EMBL" id="JANAKD010000812">
    <property type="protein sequence ID" value="KAJ3487970.1"/>
    <property type="molecule type" value="Genomic_DNA"/>
</dbReference>
<dbReference type="Proteomes" id="UP001148737">
    <property type="component" value="Unassembled WGS sequence"/>
</dbReference>
<protein>
    <submittedName>
        <fullName evidence="1">Uncharacterized protein</fullName>
    </submittedName>
</protein>
<keyword evidence="2" id="KW-1185">Reference proteome</keyword>
<gene>
    <name evidence="1" type="ORF">NLG97_g6290</name>
</gene>
<name>A0ACC1QQ18_9HYPO</name>
<proteinExistence type="predicted"/>
<accession>A0ACC1QQ18</accession>
<sequence length="464" mass="52715">MDSVRGLPEFLPAETKRQRQWAHKTRTGCVTCRTRRVKCDETKPTCRQCIKSRVQCHGLLYAGPYLNRPAIPEEIEPPSWDLLQSIQYFSVNIGPFLHVDGAEIIRNRLRSTYDRICFVTLVITDRIERASKARGRQLQLWRDAAFVGLWNTFTRYMVKHVSHVNNLLKNDDKNEPEIFNTINLLITLDMIMQNASWQAHMNGYLTYIEYLGGRKSLLTLSDPPPPYITTRLSDELIEAAIACGRGDNILGCPPRTLMAIFHISKLRLQDLSTLSANQHGLFAKIQYIGEGVDSVDVEAWAREQCGNTPEAETLAMMARIMAVAVQLYGILVLPKSCVAAWLAPPSQRMASFRGQSGFDVYDDIRMRYCDRLLHLLRDVGDKPFEPKVAVFNWSMGWPLLVAGVAAATYSKETHEFITDALITLSRGPVAPSCILTVVEKLRSFWRLGQTEWEECFSEPLIVYL</sequence>
<evidence type="ECO:0000313" key="1">
    <source>
        <dbReference type="EMBL" id="KAJ3487970.1"/>
    </source>
</evidence>
<organism evidence="1 2">
    <name type="scientific">Lecanicillium saksenae</name>
    <dbReference type="NCBI Taxonomy" id="468837"/>
    <lineage>
        <taxon>Eukaryota</taxon>
        <taxon>Fungi</taxon>
        <taxon>Dikarya</taxon>
        <taxon>Ascomycota</taxon>
        <taxon>Pezizomycotina</taxon>
        <taxon>Sordariomycetes</taxon>
        <taxon>Hypocreomycetidae</taxon>
        <taxon>Hypocreales</taxon>
        <taxon>Cordycipitaceae</taxon>
        <taxon>Lecanicillium</taxon>
    </lineage>
</organism>
<comment type="caution">
    <text evidence="1">The sequence shown here is derived from an EMBL/GenBank/DDBJ whole genome shotgun (WGS) entry which is preliminary data.</text>
</comment>
<reference evidence="1" key="1">
    <citation type="submission" date="2022-07" db="EMBL/GenBank/DDBJ databases">
        <title>Genome Sequence of Lecanicillium saksenae.</title>
        <authorList>
            <person name="Buettner E."/>
        </authorList>
    </citation>
    <scope>NUCLEOTIDE SEQUENCE</scope>
    <source>
        <strain evidence="1">VT-O1</strain>
    </source>
</reference>
<evidence type="ECO:0000313" key="2">
    <source>
        <dbReference type="Proteomes" id="UP001148737"/>
    </source>
</evidence>